<evidence type="ECO:0000313" key="4">
    <source>
        <dbReference type="WBParaSite" id="HPBE_0000187101-mRNA-1"/>
    </source>
</evidence>
<dbReference type="EMBL" id="UZAH01002348">
    <property type="protein sequence ID" value="VDO21807.1"/>
    <property type="molecule type" value="Genomic_DNA"/>
</dbReference>
<organism evidence="3 4">
    <name type="scientific">Heligmosomoides polygyrus</name>
    <name type="common">Parasitic roundworm</name>
    <dbReference type="NCBI Taxonomy" id="6339"/>
    <lineage>
        <taxon>Eukaryota</taxon>
        <taxon>Metazoa</taxon>
        <taxon>Ecdysozoa</taxon>
        <taxon>Nematoda</taxon>
        <taxon>Chromadorea</taxon>
        <taxon>Rhabditida</taxon>
        <taxon>Rhabditina</taxon>
        <taxon>Rhabditomorpha</taxon>
        <taxon>Strongyloidea</taxon>
        <taxon>Heligmosomidae</taxon>
        <taxon>Heligmosomoides</taxon>
    </lineage>
</organism>
<keyword evidence="1" id="KW-0812">Transmembrane</keyword>
<feature type="transmembrane region" description="Helical" evidence="1">
    <location>
        <begin position="30"/>
        <end position="63"/>
    </location>
</feature>
<evidence type="ECO:0000313" key="3">
    <source>
        <dbReference type="Proteomes" id="UP000050761"/>
    </source>
</evidence>
<name>A0A183F6S9_HELPZ</name>
<reference evidence="2 3" key="1">
    <citation type="submission" date="2018-11" db="EMBL/GenBank/DDBJ databases">
        <authorList>
            <consortium name="Pathogen Informatics"/>
        </authorList>
    </citation>
    <scope>NUCLEOTIDE SEQUENCE [LARGE SCALE GENOMIC DNA]</scope>
</reference>
<dbReference type="Proteomes" id="UP000050761">
    <property type="component" value="Unassembled WGS sequence"/>
</dbReference>
<dbReference type="AlphaFoldDB" id="A0A183F6S9"/>
<reference evidence="4" key="2">
    <citation type="submission" date="2019-09" db="UniProtKB">
        <authorList>
            <consortium name="WormBaseParasite"/>
        </authorList>
    </citation>
    <scope>IDENTIFICATION</scope>
</reference>
<sequence>MDTRRRQEEIQLPDFCHIGNVFLQWCKTLVVTIITLVLAVFVTSIFLTTCGCQLLCGFVMLALRSCRILRISAADDYTSPTLLMRFANVSKLNEDTIENDLLTVFSEIEQHI</sequence>
<dbReference type="WBParaSite" id="HPBE_0000187101-mRNA-1">
    <property type="protein sequence ID" value="HPBE_0000187101-mRNA-1"/>
    <property type="gene ID" value="HPBE_0000187101"/>
</dbReference>
<gene>
    <name evidence="2" type="ORF">HPBE_LOCUS1872</name>
</gene>
<proteinExistence type="predicted"/>
<keyword evidence="1" id="KW-1133">Transmembrane helix</keyword>
<keyword evidence="1" id="KW-0472">Membrane</keyword>
<accession>A0A3P7UIT2</accession>
<evidence type="ECO:0000256" key="1">
    <source>
        <dbReference type="SAM" id="Phobius"/>
    </source>
</evidence>
<evidence type="ECO:0000313" key="2">
    <source>
        <dbReference type="EMBL" id="VDO21807.1"/>
    </source>
</evidence>
<protein>
    <submittedName>
        <fullName evidence="4">Envelope glycoprotein</fullName>
    </submittedName>
</protein>
<keyword evidence="3" id="KW-1185">Reference proteome</keyword>
<accession>A0A183F6S9</accession>